<sequence>MLTPLDYTIIVVYSLILVVMGALLAKKAAGGLEEYFLGGRKLPWYFLGCSGMASWFDVTGTMVITSFLFMIGPKALFIGFRGDAVLILIFLLCFTGKWHRRSGVLTGAEWMQFRFGQGRDADAARLLTAVVAILPVIGLIAYLMKGTGLFLSMFFPFPPEVCAGVLIAIAVVYTMMSGFYGVVISDVIQSLLIFVSALVLGVVAFTLIDGIESVSALANSVNGVSDWAGSLPQMEITFPQTANGSEYDVYRFLGLAMGFFLLQQTVFGLASGADPKYFASRSDKDVGKLNLLISGMIAIRWPMMIGLAVLGLFLVNDTFEDRTVIAEAAQTVRAYYPDMDKTSWHSTTTQLIAHPDEADPTLISNLETVLGEEWRAKLPLVGYEGITDPERILPAVILSYVPAGLLGVILVTALAATMSTFDSTLNAASSFVVKDIYQRWMRPKAGDKELIRVAWITTVAVAIVGFIAGLNFSSINHVWDWVLMSLMTGLFVPNFLRLYWWRMNGWGVAFGMAFGAVAAISQTIFFPDFPYWGKFLYVAIIAFTGTIGGCLITKPTEMDTLVHFYKKTRPFGFWGPVRKYLLEEQLSYIDSENTRDVISVPFAFFYQVMLFLIPMQIIIHSFTSLYWSLPIFVVACLGMYFIWYKNQRPDRDMENEPDLRASHNR</sequence>
<proteinExistence type="inferred from homology"/>
<comment type="subcellular location">
    <subcellularLocation>
        <location evidence="1">Cell membrane</location>
        <topology evidence="1">Multi-pass membrane protein</topology>
    </subcellularLocation>
</comment>
<feature type="transmembrane region" description="Helical" evidence="14">
    <location>
        <begin position="6"/>
        <end position="25"/>
    </location>
</feature>
<feature type="transmembrane region" description="Helical" evidence="14">
    <location>
        <begin position="597"/>
        <end position="619"/>
    </location>
</feature>
<keyword evidence="3" id="KW-0813">Transport</keyword>
<dbReference type="InterPro" id="IPR038377">
    <property type="entry name" value="Na/Glc_symporter_sf"/>
</dbReference>
<feature type="transmembrane region" description="Helical" evidence="14">
    <location>
        <begin position="291"/>
        <end position="315"/>
    </location>
</feature>
<accession>A0A6B2M074</accession>
<dbReference type="InterPro" id="IPR050277">
    <property type="entry name" value="Sodium:Solute_Symporter"/>
</dbReference>
<evidence type="ECO:0000256" key="7">
    <source>
        <dbReference type="ARBA" id="ARBA00022989"/>
    </source>
</evidence>
<keyword evidence="5 14" id="KW-0812">Transmembrane</keyword>
<evidence type="ECO:0000313" key="15">
    <source>
        <dbReference type="EMBL" id="NDV61574.1"/>
    </source>
</evidence>
<dbReference type="Proteomes" id="UP000478417">
    <property type="component" value="Unassembled WGS sequence"/>
</dbReference>
<keyword evidence="9" id="KW-0406">Ion transport</keyword>
<dbReference type="PANTHER" id="PTHR48086">
    <property type="entry name" value="SODIUM/PROLINE SYMPORTER-RELATED"/>
    <property type="match status" value="1"/>
</dbReference>
<comment type="similarity">
    <text evidence="2 13">Belongs to the sodium:solute symporter (SSF) (TC 2.A.21) family.</text>
</comment>
<dbReference type="GO" id="GO:0015824">
    <property type="term" value="P:proline transport"/>
    <property type="evidence" value="ECO:0007669"/>
    <property type="project" value="TreeGrafter"/>
</dbReference>
<dbReference type="PANTHER" id="PTHR48086:SF3">
    <property type="entry name" value="SODIUM_PROLINE SYMPORTER"/>
    <property type="match status" value="1"/>
</dbReference>
<protein>
    <submittedName>
        <fullName evidence="15">Sodium:solute symporter</fullName>
    </submittedName>
</protein>
<keyword evidence="8" id="KW-0915">Sodium</keyword>
<feature type="transmembrane region" description="Helical" evidence="14">
    <location>
        <begin position="392"/>
        <end position="416"/>
    </location>
</feature>
<keyword evidence="7 14" id="KW-1133">Transmembrane helix</keyword>
<dbReference type="RefSeq" id="WP_163962635.1">
    <property type="nucleotide sequence ID" value="NZ_JAAGNX010000001.1"/>
</dbReference>
<organism evidence="15 16">
    <name type="scientific">Oceanipulchritudo coccoides</name>
    <dbReference type="NCBI Taxonomy" id="2706888"/>
    <lineage>
        <taxon>Bacteria</taxon>
        <taxon>Pseudomonadati</taxon>
        <taxon>Verrucomicrobiota</taxon>
        <taxon>Opitutia</taxon>
        <taxon>Puniceicoccales</taxon>
        <taxon>Oceanipulchritudinaceae</taxon>
        <taxon>Oceanipulchritudo</taxon>
    </lineage>
</organism>
<dbReference type="InterPro" id="IPR001734">
    <property type="entry name" value="Na/solute_symporter"/>
</dbReference>
<feature type="transmembrane region" description="Helical" evidence="14">
    <location>
        <begin position="531"/>
        <end position="552"/>
    </location>
</feature>
<feature type="transmembrane region" description="Helical" evidence="14">
    <location>
        <begin position="249"/>
        <end position="270"/>
    </location>
</feature>
<keyword evidence="11" id="KW-0739">Sodium transport</keyword>
<feature type="transmembrane region" description="Helical" evidence="14">
    <location>
        <begin position="506"/>
        <end position="525"/>
    </location>
</feature>
<evidence type="ECO:0000256" key="10">
    <source>
        <dbReference type="ARBA" id="ARBA00023136"/>
    </source>
</evidence>
<evidence type="ECO:0000256" key="14">
    <source>
        <dbReference type="SAM" id="Phobius"/>
    </source>
</evidence>
<evidence type="ECO:0000256" key="5">
    <source>
        <dbReference type="ARBA" id="ARBA00022692"/>
    </source>
</evidence>
<evidence type="ECO:0000256" key="1">
    <source>
        <dbReference type="ARBA" id="ARBA00004651"/>
    </source>
</evidence>
<dbReference type="Pfam" id="PF00474">
    <property type="entry name" value="SSF"/>
    <property type="match status" value="2"/>
</dbReference>
<comment type="catalytic activity">
    <reaction evidence="12">
        <text>L-proline(in) + Na(+)(in) = L-proline(out) + Na(+)(out)</text>
        <dbReference type="Rhea" id="RHEA:28967"/>
        <dbReference type="ChEBI" id="CHEBI:29101"/>
        <dbReference type="ChEBI" id="CHEBI:60039"/>
    </reaction>
</comment>
<dbReference type="GO" id="GO:0005298">
    <property type="term" value="F:proline:sodium symporter activity"/>
    <property type="evidence" value="ECO:0007669"/>
    <property type="project" value="TreeGrafter"/>
</dbReference>
<comment type="caution">
    <text evidence="15">The sequence shown here is derived from an EMBL/GenBank/DDBJ whole genome shotgun (WGS) entry which is preliminary data.</text>
</comment>
<feature type="transmembrane region" description="Helical" evidence="14">
    <location>
        <begin position="625"/>
        <end position="643"/>
    </location>
</feature>
<keyword evidence="10 14" id="KW-0472">Membrane</keyword>
<feature type="transmembrane region" description="Helical" evidence="14">
    <location>
        <begin position="45"/>
        <end position="69"/>
    </location>
</feature>
<evidence type="ECO:0000256" key="6">
    <source>
        <dbReference type="ARBA" id="ARBA00022847"/>
    </source>
</evidence>
<evidence type="ECO:0000256" key="2">
    <source>
        <dbReference type="ARBA" id="ARBA00006434"/>
    </source>
</evidence>
<reference evidence="15 16" key="1">
    <citation type="submission" date="2020-02" db="EMBL/GenBank/DDBJ databases">
        <title>Albibacoteraceae fam. nov., the first described family within the subdivision 4 Verrucomicrobia.</title>
        <authorList>
            <person name="Xi F."/>
        </authorList>
    </citation>
    <scope>NUCLEOTIDE SEQUENCE [LARGE SCALE GENOMIC DNA]</scope>
    <source>
        <strain evidence="15 16">CK1056</strain>
    </source>
</reference>
<keyword evidence="4" id="KW-1003">Cell membrane</keyword>
<feature type="transmembrane region" description="Helical" evidence="14">
    <location>
        <begin position="123"/>
        <end position="143"/>
    </location>
</feature>
<evidence type="ECO:0000256" key="8">
    <source>
        <dbReference type="ARBA" id="ARBA00023053"/>
    </source>
</evidence>
<evidence type="ECO:0000256" key="3">
    <source>
        <dbReference type="ARBA" id="ARBA00022448"/>
    </source>
</evidence>
<dbReference type="GO" id="GO:0005886">
    <property type="term" value="C:plasma membrane"/>
    <property type="evidence" value="ECO:0007669"/>
    <property type="project" value="UniProtKB-SubCell"/>
</dbReference>
<keyword evidence="16" id="KW-1185">Reference proteome</keyword>
<feature type="transmembrane region" description="Helical" evidence="14">
    <location>
        <begin position="163"/>
        <end position="184"/>
    </location>
</feature>
<keyword evidence="6" id="KW-0769">Symport</keyword>
<evidence type="ECO:0000256" key="12">
    <source>
        <dbReference type="ARBA" id="ARBA00033708"/>
    </source>
</evidence>
<gene>
    <name evidence="15" type="ORF">G0Q06_03845</name>
</gene>
<evidence type="ECO:0000256" key="13">
    <source>
        <dbReference type="RuleBase" id="RU362091"/>
    </source>
</evidence>
<evidence type="ECO:0000313" key="16">
    <source>
        <dbReference type="Proteomes" id="UP000478417"/>
    </source>
</evidence>
<feature type="transmembrane region" description="Helical" evidence="14">
    <location>
        <begin position="478"/>
        <end position="499"/>
    </location>
</feature>
<dbReference type="GO" id="GO:0015193">
    <property type="term" value="F:L-proline transmembrane transporter activity"/>
    <property type="evidence" value="ECO:0007669"/>
    <property type="project" value="TreeGrafter"/>
</dbReference>
<dbReference type="AlphaFoldDB" id="A0A6B2M074"/>
<evidence type="ECO:0000256" key="4">
    <source>
        <dbReference type="ARBA" id="ARBA00022475"/>
    </source>
</evidence>
<dbReference type="PROSITE" id="PS50283">
    <property type="entry name" value="NA_SOLUT_SYMP_3"/>
    <property type="match status" value="1"/>
</dbReference>
<feature type="transmembrane region" description="Helical" evidence="14">
    <location>
        <begin position="75"/>
        <end position="94"/>
    </location>
</feature>
<name>A0A6B2M074_9BACT</name>
<evidence type="ECO:0000256" key="9">
    <source>
        <dbReference type="ARBA" id="ARBA00023065"/>
    </source>
</evidence>
<feature type="transmembrane region" description="Helical" evidence="14">
    <location>
        <begin position="450"/>
        <end position="472"/>
    </location>
</feature>
<evidence type="ECO:0000256" key="11">
    <source>
        <dbReference type="ARBA" id="ARBA00023201"/>
    </source>
</evidence>
<dbReference type="Gene3D" id="1.20.1730.10">
    <property type="entry name" value="Sodium/glucose cotransporter"/>
    <property type="match status" value="1"/>
</dbReference>
<feature type="transmembrane region" description="Helical" evidence="14">
    <location>
        <begin position="191"/>
        <end position="208"/>
    </location>
</feature>
<dbReference type="EMBL" id="JAAGNX010000001">
    <property type="protein sequence ID" value="NDV61574.1"/>
    <property type="molecule type" value="Genomic_DNA"/>
</dbReference>